<proteinExistence type="predicted"/>
<sequence>MMKRHILSVCAIAVLGVTPALAEEELSQGNATTCIEMLDFGIEGIDPESCEPIFDAMLADETTNPHFRKLIEADRARKSQPMYGHVDVIAWPEKFYPVDGPDIHQTLEYISQITVPSRIHHYIGGVSDTVTIDYKLDRCTFYYEERYMCGDSVRELVQHGFDLTNVNLNATGLHQGRAHLRSINGDYYNRRSTVYGQCDRSKNMSAYSQPRVSDNHDLFLIFDHMIKDQRADYAMQMQKSLHQLARMCGSGQETLLFD</sequence>
<feature type="chain" id="PRO_5037018491" evidence="1">
    <location>
        <begin position="23"/>
        <end position="258"/>
    </location>
</feature>
<dbReference type="Proteomes" id="UP000665026">
    <property type="component" value="Chromosome"/>
</dbReference>
<dbReference type="AlphaFoldDB" id="A0A975EQC0"/>
<dbReference type="RefSeq" id="WP_209356943.1">
    <property type="nucleotide sequence ID" value="NZ_CP060010.1"/>
</dbReference>
<name>A0A975EQC0_9RHOB</name>
<evidence type="ECO:0000313" key="3">
    <source>
        <dbReference type="Proteomes" id="UP000665026"/>
    </source>
</evidence>
<protein>
    <submittedName>
        <fullName evidence="2">Uncharacterized protein</fullName>
    </submittedName>
</protein>
<gene>
    <name evidence="2" type="ORF">HZ995_01570</name>
</gene>
<evidence type="ECO:0000256" key="1">
    <source>
        <dbReference type="SAM" id="SignalP"/>
    </source>
</evidence>
<feature type="signal peptide" evidence="1">
    <location>
        <begin position="1"/>
        <end position="22"/>
    </location>
</feature>
<organism evidence="2 3">
    <name type="scientific">Cognatishimia activa</name>
    <dbReference type="NCBI Taxonomy" id="1715691"/>
    <lineage>
        <taxon>Bacteria</taxon>
        <taxon>Pseudomonadati</taxon>
        <taxon>Pseudomonadota</taxon>
        <taxon>Alphaproteobacteria</taxon>
        <taxon>Rhodobacterales</taxon>
        <taxon>Paracoccaceae</taxon>
        <taxon>Cognatishimia</taxon>
    </lineage>
</organism>
<evidence type="ECO:0000313" key="2">
    <source>
        <dbReference type="EMBL" id="QTN36239.1"/>
    </source>
</evidence>
<dbReference type="EMBL" id="CP060010">
    <property type="protein sequence ID" value="QTN36239.1"/>
    <property type="molecule type" value="Genomic_DNA"/>
</dbReference>
<keyword evidence="1" id="KW-0732">Signal</keyword>
<accession>A0A975EQC0</accession>
<reference evidence="2" key="1">
    <citation type="submission" date="2020-07" db="EMBL/GenBank/DDBJ databases">
        <title>Genome sequences of bacteria associated with the marine, planktonic diatom Thalassiosira profunda strain ECT2AJA-044.</title>
        <authorList>
            <person name="Gargas C.B."/>
            <person name="Roberts W.R."/>
            <person name="Alverson A.J."/>
        </authorList>
    </citation>
    <scope>NUCLEOTIDE SEQUENCE</scope>
    <source>
        <strain evidence="2">ECT2AJA-044</strain>
    </source>
</reference>
<dbReference type="KEGG" id="cact:HZ995_01570"/>